<feature type="repeat" description="WD" evidence="1">
    <location>
        <begin position="718"/>
        <end position="751"/>
    </location>
</feature>
<dbReference type="GO" id="GO:0016301">
    <property type="term" value="F:kinase activity"/>
    <property type="evidence" value="ECO:0007669"/>
    <property type="project" value="UniProtKB-KW"/>
</dbReference>
<organism evidence="4 5">
    <name type="scientific">Biomphalaria pfeifferi</name>
    <name type="common">Bloodfluke planorb</name>
    <name type="synonym">Freshwater snail</name>
    <dbReference type="NCBI Taxonomy" id="112525"/>
    <lineage>
        <taxon>Eukaryota</taxon>
        <taxon>Metazoa</taxon>
        <taxon>Spiralia</taxon>
        <taxon>Lophotrochozoa</taxon>
        <taxon>Mollusca</taxon>
        <taxon>Gastropoda</taxon>
        <taxon>Heterobranchia</taxon>
        <taxon>Euthyneura</taxon>
        <taxon>Panpulmonata</taxon>
        <taxon>Hygrophila</taxon>
        <taxon>Lymnaeoidea</taxon>
        <taxon>Planorbidae</taxon>
        <taxon>Biomphalaria</taxon>
    </lineage>
</organism>
<dbReference type="InterPro" id="IPR015943">
    <property type="entry name" value="WD40/YVTN_repeat-like_dom_sf"/>
</dbReference>
<evidence type="ECO:0000256" key="3">
    <source>
        <dbReference type="SAM" id="SignalP"/>
    </source>
</evidence>
<gene>
    <name evidence="4" type="ORF">Bpfe_015993</name>
</gene>
<reference evidence="4" key="1">
    <citation type="journal article" date="2023" name="PLoS Negl. Trop. Dis.">
        <title>A genome sequence for Biomphalaria pfeifferi, the major vector snail for the human-infecting parasite Schistosoma mansoni.</title>
        <authorList>
            <person name="Bu L."/>
            <person name="Lu L."/>
            <person name="Laidemitt M.R."/>
            <person name="Zhang S.M."/>
            <person name="Mutuku M."/>
            <person name="Mkoji G."/>
            <person name="Steinauer M."/>
            <person name="Loker E.S."/>
        </authorList>
    </citation>
    <scope>NUCLEOTIDE SEQUENCE</scope>
    <source>
        <strain evidence="4">KasaAsao</strain>
    </source>
</reference>
<dbReference type="AlphaFoldDB" id="A0AAD8F8M0"/>
<proteinExistence type="predicted"/>
<feature type="chain" id="PRO_5042142447" evidence="3">
    <location>
        <begin position="24"/>
        <end position="985"/>
    </location>
</feature>
<evidence type="ECO:0000313" key="4">
    <source>
        <dbReference type="EMBL" id="KAK0054648.1"/>
    </source>
</evidence>
<evidence type="ECO:0000256" key="2">
    <source>
        <dbReference type="SAM" id="MobiDB-lite"/>
    </source>
</evidence>
<keyword evidence="3" id="KW-0732">Signal</keyword>
<dbReference type="Gene3D" id="2.130.10.10">
    <property type="entry name" value="YVTN repeat-like/Quinoprotein amine dehydrogenase"/>
    <property type="match status" value="3"/>
</dbReference>
<dbReference type="Proteomes" id="UP001233172">
    <property type="component" value="Unassembled WGS sequence"/>
</dbReference>
<feature type="compositionally biased region" description="Acidic residues" evidence="2">
    <location>
        <begin position="960"/>
        <end position="971"/>
    </location>
</feature>
<evidence type="ECO:0000256" key="1">
    <source>
        <dbReference type="PROSITE-ProRule" id="PRU00221"/>
    </source>
</evidence>
<keyword evidence="4" id="KW-0808">Transferase</keyword>
<protein>
    <submittedName>
        <fullName evidence="4">Mitogen-activated protein kinase-binding protein 1</fullName>
    </submittedName>
</protein>
<dbReference type="EMBL" id="JASAOG010000076">
    <property type="protein sequence ID" value="KAK0054648.1"/>
    <property type="molecule type" value="Genomic_DNA"/>
</dbReference>
<reference evidence="4" key="2">
    <citation type="submission" date="2023-04" db="EMBL/GenBank/DDBJ databases">
        <authorList>
            <person name="Bu L."/>
            <person name="Lu L."/>
            <person name="Laidemitt M.R."/>
            <person name="Zhang S.M."/>
            <person name="Mutuku M."/>
            <person name="Mkoji G."/>
            <person name="Steinauer M."/>
            <person name="Loker E.S."/>
        </authorList>
    </citation>
    <scope>NUCLEOTIDE SEQUENCE</scope>
    <source>
        <strain evidence="4">KasaAsao</strain>
        <tissue evidence="4">Whole Snail</tissue>
    </source>
</reference>
<comment type="caution">
    <text evidence="4">The sequence shown here is derived from an EMBL/GenBank/DDBJ whole genome shotgun (WGS) entry which is preliminary data.</text>
</comment>
<evidence type="ECO:0000313" key="5">
    <source>
        <dbReference type="Proteomes" id="UP001233172"/>
    </source>
</evidence>
<name>A0AAD8F8M0_BIOPF</name>
<feature type="region of interest" description="Disordered" evidence="2">
    <location>
        <begin position="47"/>
        <end position="69"/>
    </location>
</feature>
<dbReference type="PROSITE" id="PS50294">
    <property type="entry name" value="WD_REPEATS_REGION"/>
    <property type="match status" value="1"/>
</dbReference>
<dbReference type="SMART" id="SM00320">
    <property type="entry name" value="WD40"/>
    <property type="match status" value="11"/>
</dbReference>
<dbReference type="PROSITE" id="PS50082">
    <property type="entry name" value="WD_REPEATS_2"/>
    <property type="match status" value="1"/>
</dbReference>
<sequence length="985" mass="109408">MSPFNLIVFKALIIISFSQKGAPHSLRNAGFCDQVLTKVLSGARDNLSGSPWSKEAKVKTERSQPSPPSKLKLRLALGMGCFSGSCLAVNPSSGTLAYPASGVTVLLDIVNSKQRGYIHQAHQTISCVKFSPDGNLLLIGELGYMPPLRVWSIQQQVELTKFLGHEYGIVSASFSKDMHLVVSVGTRHDGFINVWGWPNKNKLACNRFAEDIFSMAFSTKDNFFTTCGTHHIKFWYPVPMKKEPNKYCPLRPSLSTLYGRPAILGDIKNFTFVDIVCGSQLSEDFIYSVTKCGIVCKLSTTREVKVYKRLQNTQLSSIQVHDTQLMVGSICGHVYFFDALSLEFKVTVALPLDICFAEQVIKSQTSTLEAIVDQHKANIYLALDYEHNLLTAALTNGSLCIWDISDLNNIKQKYYSVNHSKAISGLDLMRSSTASKNKETIVTVSHDATVRIWEIAMSNGICCKSSKTIYTEFDRTDPSVNEVTAPTPQESMKLPTNEKLITTVKISPDRDYIVTGDSTGLISVYQTSTLENIKTVHRHNRGVSTLHIYCGTRLNLKLLISGGRDRMIHIFDMNNNFILLSSLNVHSSSINSLGMCCANDTMTLFSSGLDRSLVMSRSRLEEVPKFKPFRCRHTTCSVIDMIVCANECLIGVGRINGEVSMLDARSCKEIKRLNVCSNENARLEKIQIDTMTNLILSACTDRTISVFSLANGMLLADVHGHAKSVSGLCFSHNLKFVISTSKDGCVFIWGLPTKVLKIGAKISHMGEIPWANQRVRESSSESKLNEKNSSIQLPDLEISQFHSPLAYITSAKKHMQRIVTVDNEKSLLTATEVEEEEVNEVFVEEFSLMEDSCWERIEEQHRKGMTGNRRVKKISCTSDTRLIKANQSDVKFSCHSTQSGDNEYPASSDVMQKQLSAPVTSEMLHQQTFEAGDRDQDVKSMILPGAEIAASPPSDKCPEDCFETSEPSEDDVTIKAESVEQTIQS</sequence>
<keyword evidence="5" id="KW-1185">Reference proteome</keyword>
<dbReference type="PANTHER" id="PTHR45589:SF1">
    <property type="entry name" value="WD REPEAT DOMAIN 62, ISOFORM G"/>
    <property type="match status" value="1"/>
</dbReference>
<dbReference type="PANTHER" id="PTHR45589">
    <property type="entry name" value="WD REPEAT DOMAIN 62, ISOFORM G"/>
    <property type="match status" value="1"/>
</dbReference>
<feature type="region of interest" description="Disordered" evidence="2">
    <location>
        <begin position="947"/>
        <end position="985"/>
    </location>
</feature>
<dbReference type="InterPro" id="IPR052779">
    <property type="entry name" value="WDR62"/>
</dbReference>
<dbReference type="SUPFAM" id="SSF50978">
    <property type="entry name" value="WD40 repeat-like"/>
    <property type="match status" value="2"/>
</dbReference>
<keyword evidence="4" id="KW-0418">Kinase</keyword>
<dbReference type="InterPro" id="IPR001680">
    <property type="entry name" value="WD40_rpt"/>
</dbReference>
<dbReference type="Pfam" id="PF00400">
    <property type="entry name" value="WD40"/>
    <property type="match status" value="4"/>
</dbReference>
<accession>A0AAD8F8M0</accession>
<keyword evidence="1" id="KW-0853">WD repeat</keyword>
<feature type="signal peptide" evidence="3">
    <location>
        <begin position="1"/>
        <end position="23"/>
    </location>
</feature>
<dbReference type="InterPro" id="IPR036322">
    <property type="entry name" value="WD40_repeat_dom_sf"/>
</dbReference>